<evidence type="ECO:0000256" key="1">
    <source>
        <dbReference type="PROSITE-ProRule" id="PRU00023"/>
    </source>
</evidence>
<evidence type="ECO:0000313" key="4">
    <source>
        <dbReference type="Proteomes" id="UP001146793"/>
    </source>
</evidence>
<organism evidence="3 4">
    <name type="scientific">Anaeramoeba flamelloides</name>
    <dbReference type="NCBI Taxonomy" id="1746091"/>
    <lineage>
        <taxon>Eukaryota</taxon>
        <taxon>Metamonada</taxon>
        <taxon>Anaeramoebidae</taxon>
        <taxon>Anaeramoeba</taxon>
    </lineage>
</organism>
<dbReference type="EMBL" id="JANTQA010000008">
    <property type="protein sequence ID" value="KAJ3451671.1"/>
    <property type="molecule type" value="Genomic_DNA"/>
</dbReference>
<dbReference type="SMART" id="SM00671">
    <property type="entry name" value="SEL1"/>
    <property type="match status" value="11"/>
</dbReference>
<gene>
    <name evidence="3" type="ORF">M0812_03423</name>
</gene>
<comment type="caution">
    <text evidence="3">The sequence shown here is derived from an EMBL/GenBank/DDBJ whole genome shotgun (WGS) entry which is preliminary data.</text>
</comment>
<protein>
    <submittedName>
        <fullName evidence="3">Sel1l adaptor subunit of erad e3 ubiquitin ligase</fullName>
    </submittedName>
</protein>
<dbReference type="SUPFAM" id="SSF54695">
    <property type="entry name" value="POZ domain"/>
    <property type="match status" value="1"/>
</dbReference>
<dbReference type="InterPro" id="IPR036770">
    <property type="entry name" value="Ankyrin_rpt-contain_sf"/>
</dbReference>
<feature type="domain" description="BTB" evidence="2">
    <location>
        <begin position="665"/>
        <end position="731"/>
    </location>
</feature>
<dbReference type="Gene3D" id="1.25.40.10">
    <property type="entry name" value="Tetratricopeptide repeat domain"/>
    <property type="match status" value="3"/>
</dbReference>
<dbReference type="InterPro" id="IPR011333">
    <property type="entry name" value="SKP1/BTB/POZ_sf"/>
</dbReference>
<sequence length="769" mass="89158">MNLDQLKAKARYNPKAQAKLGFFYYQGIEVPQNTKRAVSLFTLSSLKNNSMGNFWLGECYFLGKGVVQDYKTAFHLFNLAAEKNNARAFGRLGDCYFYGHGMKKKNIKKALKLYLKSAEFAVSMSEKRLAKCFNIIEGEDKERVEQEYKQVISEIEYEANELNDPEAQLLLGVLYKNGNGVRKDTSIAFEKFFLSAEQGNDIAKRKLALCYLKDNSRKNLKKSFEWTKLSADKNNPGSLNNLGIRYLNGVEVEKNLEKAIDYFRQAIKLKNSNAYNSLGICYLNGDGVLKDNQIAHKLFLKSHYLGSSNGTESLGYVYECFLEGVRHNSKKAFVYYNEAAKEDNDEGQYSLAFCYLKGVGTEIDQKSAFKLFKKSAKNGNISAKNSYAVCYEKGRGCKKNLKKAFRLYNEAAKEDEPNASYNLGVCYFQGKGCLKNFDKAYDCFNLASKYDEFQELTIIKGLEKIHFVVQNSAPLEEIKSTILEHCDLNKKTARKGDTALHLICKAKKVDEKYKVKLIKLLLDYGANPFIKNKNGKMPIDYIKDEKLKNIFYQTISLSQDFYNYFKHSELYDLKINNIPIHLFWVEQRLGRKINSKLLHLLQSFSSPELNNFFIWVYSGRFEKDRHSIEKIWKLMGYKKYNLTMKSGRLGILKDLQNLKLHNSSKDFVLVVKKMPIKIHKFILQVRSDLFRGMFLNVKQSLNMVKDYSRKSRKTIKLLFHFLYTDNIPMNLINKKDMFFFDEMEDLVDYYQLNENSNFFFCLEKLKNGI</sequence>
<dbReference type="CDD" id="cd18186">
    <property type="entry name" value="BTB_POZ_ZBTB_KLHL-like"/>
    <property type="match status" value="1"/>
</dbReference>
<dbReference type="AlphaFoldDB" id="A0AAV8AE24"/>
<accession>A0AAV8AE24</accession>
<evidence type="ECO:0000259" key="2">
    <source>
        <dbReference type="PROSITE" id="PS50097"/>
    </source>
</evidence>
<evidence type="ECO:0000313" key="3">
    <source>
        <dbReference type="EMBL" id="KAJ3451671.1"/>
    </source>
</evidence>
<dbReference type="PANTHER" id="PTHR43628">
    <property type="entry name" value="ACTIVATOR OF C KINASE PROTEIN 1-RELATED"/>
    <property type="match status" value="1"/>
</dbReference>
<dbReference type="InterPro" id="IPR000210">
    <property type="entry name" value="BTB/POZ_dom"/>
</dbReference>
<dbReference type="Pfam" id="PF00023">
    <property type="entry name" value="Ank"/>
    <property type="match status" value="1"/>
</dbReference>
<dbReference type="PROSITE" id="PS50088">
    <property type="entry name" value="ANK_REPEAT"/>
    <property type="match status" value="1"/>
</dbReference>
<feature type="repeat" description="ANK" evidence="1">
    <location>
        <begin position="495"/>
        <end position="533"/>
    </location>
</feature>
<dbReference type="InterPro" id="IPR011990">
    <property type="entry name" value="TPR-like_helical_dom_sf"/>
</dbReference>
<proteinExistence type="predicted"/>
<dbReference type="Proteomes" id="UP001146793">
    <property type="component" value="Unassembled WGS sequence"/>
</dbReference>
<dbReference type="SUPFAM" id="SSF48403">
    <property type="entry name" value="Ankyrin repeat"/>
    <property type="match status" value="1"/>
</dbReference>
<keyword evidence="1" id="KW-0040">ANK repeat</keyword>
<dbReference type="PROSITE" id="PS50097">
    <property type="entry name" value="BTB"/>
    <property type="match status" value="1"/>
</dbReference>
<dbReference type="SMART" id="SM00028">
    <property type="entry name" value="TPR"/>
    <property type="match status" value="3"/>
</dbReference>
<dbReference type="InterPro" id="IPR019734">
    <property type="entry name" value="TPR_rpt"/>
</dbReference>
<dbReference type="InterPro" id="IPR002110">
    <property type="entry name" value="Ankyrin_rpt"/>
</dbReference>
<dbReference type="Pfam" id="PF00651">
    <property type="entry name" value="BTB"/>
    <property type="match status" value="1"/>
</dbReference>
<dbReference type="PROSITE" id="PS50297">
    <property type="entry name" value="ANK_REP_REGION"/>
    <property type="match status" value="1"/>
</dbReference>
<dbReference type="Pfam" id="PF08238">
    <property type="entry name" value="Sel1"/>
    <property type="match status" value="11"/>
</dbReference>
<dbReference type="InterPro" id="IPR006597">
    <property type="entry name" value="Sel1-like"/>
</dbReference>
<dbReference type="PANTHER" id="PTHR43628:SF1">
    <property type="entry name" value="CHITIN SYNTHASE REGULATORY FACTOR 2-RELATED"/>
    <property type="match status" value="1"/>
</dbReference>
<dbReference type="Gene3D" id="1.25.40.20">
    <property type="entry name" value="Ankyrin repeat-containing domain"/>
    <property type="match status" value="1"/>
</dbReference>
<dbReference type="SUPFAM" id="SSF81901">
    <property type="entry name" value="HCP-like"/>
    <property type="match status" value="3"/>
</dbReference>
<reference evidence="3" key="1">
    <citation type="submission" date="2022-08" db="EMBL/GenBank/DDBJ databases">
        <title>Novel sulphate-reducing endosymbionts in the free-living metamonad Anaeramoeba.</title>
        <authorList>
            <person name="Jerlstrom-Hultqvist J."/>
            <person name="Cepicka I."/>
            <person name="Gallot-Lavallee L."/>
            <person name="Salas-Leiva D."/>
            <person name="Curtis B.A."/>
            <person name="Zahonova K."/>
            <person name="Pipaliya S."/>
            <person name="Dacks J."/>
            <person name="Roger A.J."/>
        </authorList>
    </citation>
    <scope>NUCLEOTIDE SEQUENCE</scope>
    <source>
        <strain evidence="3">Busselton2</strain>
    </source>
</reference>
<dbReference type="Gene3D" id="3.30.710.10">
    <property type="entry name" value="Potassium Channel Kv1.1, Chain A"/>
    <property type="match status" value="1"/>
</dbReference>
<name>A0AAV8AE24_9EUKA</name>
<dbReference type="InterPro" id="IPR052945">
    <property type="entry name" value="Mitotic_Regulator"/>
</dbReference>